<evidence type="ECO:0008006" key="3">
    <source>
        <dbReference type="Google" id="ProtNLM"/>
    </source>
</evidence>
<dbReference type="NCBIfam" id="NF046037">
    <property type="entry name" value="carphisopro"/>
    <property type="match status" value="1"/>
</dbReference>
<dbReference type="Proteomes" id="UP000195072">
    <property type="component" value="Unassembled WGS sequence"/>
</dbReference>
<protein>
    <recommendedName>
        <fullName evidence="3">CI repressor</fullName>
    </recommendedName>
</protein>
<dbReference type="InterPro" id="IPR059216">
    <property type="entry name" value="LeuA_carph_isopro_dom"/>
</dbReference>
<sequence length="73" mass="7899">MKTVHEIIAEMGGTRKAARLLSLPPSTVQSWKAKGRIPAERVLEIEAASGIDRACLRPDLFGDEQKVNEGIAA</sequence>
<dbReference type="EMBL" id="JOOZ01000044">
    <property type="protein sequence ID" value="OUL65967.1"/>
    <property type="molecule type" value="Genomic_DNA"/>
</dbReference>
<evidence type="ECO:0000313" key="2">
    <source>
        <dbReference type="Proteomes" id="UP000195072"/>
    </source>
</evidence>
<proteinExistence type="predicted"/>
<organism evidence="1 2">
    <name type="scientific">Acetobacter senegalensis</name>
    <dbReference type="NCBI Taxonomy" id="446692"/>
    <lineage>
        <taxon>Bacteria</taxon>
        <taxon>Pseudomonadati</taxon>
        <taxon>Pseudomonadota</taxon>
        <taxon>Alphaproteobacteria</taxon>
        <taxon>Acetobacterales</taxon>
        <taxon>Acetobacteraceae</taxon>
        <taxon>Acetobacter</taxon>
    </lineage>
</organism>
<comment type="caution">
    <text evidence="1">The sequence shown here is derived from an EMBL/GenBank/DDBJ whole genome shotgun (WGS) entry which is preliminary data.</text>
</comment>
<dbReference type="RefSeq" id="WP_086897757.1">
    <property type="nucleotide sequence ID" value="NZ_JOOZ01000044.1"/>
</dbReference>
<dbReference type="Pfam" id="PF15943">
    <property type="entry name" value="YdaS_toxin"/>
    <property type="match status" value="1"/>
</dbReference>
<name>A0A252EHT3_9PROT</name>
<accession>A0A252EHT3</accession>
<dbReference type="InterPro" id="IPR010982">
    <property type="entry name" value="Lambda_DNA-bd_dom_sf"/>
</dbReference>
<dbReference type="AlphaFoldDB" id="A0A252EHT3"/>
<dbReference type="GO" id="GO:0003677">
    <property type="term" value="F:DNA binding"/>
    <property type="evidence" value="ECO:0007669"/>
    <property type="project" value="InterPro"/>
</dbReference>
<gene>
    <name evidence="1" type="ORF">HK16_12620</name>
</gene>
<dbReference type="SUPFAM" id="SSF47413">
    <property type="entry name" value="lambda repressor-like DNA-binding domains"/>
    <property type="match status" value="1"/>
</dbReference>
<evidence type="ECO:0000313" key="1">
    <source>
        <dbReference type="EMBL" id="OUL65967.1"/>
    </source>
</evidence>
<dbReference type="Gene3D" id="1.10.260.40">
    <property type="entry name" value="lambda repressor-like DNA-binding domains"/>
    <property type="match status" value="1"/>
</dbReference>
<dbReference type="InterPro" id="IPR031856">
    <property type="entry name" value="YdaS_toxin-like"/>
</dbReference>
<reference evidence="1 2" key="1">
    <citation type="submission" date="2014-06" db="EMBL/GenBank/DDBJ databases">
        <authorList>
            <person name="Ju J."/>
            <person name="Zhang J."/>
        </authorList>
    </citation>
    <scope>NUCLEOTIDE SEQUENCE [LARGE SCALE GENOMIC DNA]</scope>
    <source>
        <strain evidence="1">DmL_050</strain>
    </source>
</reference>